<feature type="region of interest" description="Disordered" evidence="7">
    <location>
        <begin position="228"/>
        <end position="269"/>
    </location>
</feature>
<evidence type="ECO:0000256" key="4">
    <source>
        <dbReference type="ARBA" id="ARBA00022763"/>
    </source>
</evidence>
<dbReference type="GO" id="GO:0005657">
    <property type="term" value="C:replication fork"/>
    <property type="evidence" value="ECO:0007669"/>
    <property type="project" value="TreeGrafter"/>
</dbReference>
<protein>
    <recommendedName>
        <fullName evidence="8">UmuC domain-containing protein</fullName>
    </recommendedName>
</protein>
<keyword evidence="3" id="KW-0479">Metal-binding</keyword>
<accession>A0A1D3CV37</accession>
<dbReference type="PROSITE" id="PS50173">
    <property type="entry name" value="UMUC"/>
    <property type="match status" value="1"/>
</dbReference>
<dbReference type="Proteomes" id="UP000095192">
    <property type="component" value="Unassembled WGS sequence"/>
</dbReference>
<dbReference type="GO" id="GO:0046872">
    <property type="term" value="F:metal ion binding"/>
    <property type="evidence" value="ECO:0007669"/>
    <property type="project" value="UniProtKB-KW"/>
</dbReference>
<dbReference type="Gene3D" id="3.30.70.270">
    <property type="match status" value="1"/>
</dbReference>
<dbReference type="GO" id="GO:0003887">
    <property type="term" value="F:DNA-directed DNA polymerase activity"/>
    <property type="evidence" value="ECO:0007669"/>
    <property type="project" value="TreeGrafter"/>
</dbReference>
<dbReference type="GO" id="GO:0035861">
    <property type="term" value="C:site of double-strand break"/>
    <property type="evidence" value="ECO:0007669"/>
    <property type="project" value="TreeGrafter"/>
</dbReference>
<keyword evidence="5" id="KW-0234">DNA repair</keyword>
<dbReference type="SUPFAM" id="SSF56672">
    <property type="entry name" value="DNA/RNA polymerases"/>
    <property type="match status" value="1"/>
</dbReference>
<dbReference type="GO" id="GO:0005634">
    <property type="term" value="C:nucleus"/>
    <property type="evidence" value="ECO:0007669"/>
    <property type="project" value="UniProtKB-SubCell"/>
</dbReference>
<evidence type="ECO:0000256" key="6">
    <source>
        <dbReference type="ARBA" id="ARBA00023242"/>
    </source>
</evidence>
<evidence type="ECO:0000256" key="5">
    <source>
        <dbReference type="ARBA" id="ARBA00023204"/>
    </source>
</evidence>
<keyword evidence="6" id="KW-0539">Nucleus</keyword>
<keyword evidence="4" id="KW-0227">DNA damage</keyword>
<dbReference type="InterPro" id="IPR043128">
    <property type="entry name" value="Rev_trsase/Diguanyl_cyclase"/>
</dbReference>
<dbReference type="GO" id="GO:0006281">
    <property type="term" value="P:DNA repair"/>
    <property type="evidence" value="ECO:0007669"/>
    <property type="project" value="UniProtKB-KW"/>
</dbReference>
<feature type="domain" description="UmuC" evidence="8">
    <location>
        <begin position="88"/>
        <end position="178"/>
    </location>
</feature>
<dbReference type="Pfam" id="PF00817">
    <property type="entry name" value="IMS"/>
    <property type="match status" value="1"/>
</dbReference>
<dbReference type="VEuPathDB" id="ToxoDB:cyc_07571"/>
<gene>
    <name evidence="9" type="ORF">cyc_07571</name>
</gene>
<evidence type="ECO:0000256" key="3">
    <source>
        <dbReference type="ARBA" id="ARBA00022723"/>
    </source>
</evidence>
<keyword evidence="2" id="KW-0808">Transferase</keyword>
<dbReference type="AlphaFoldDB" id="A0A1D3CV37"/>
<dbReference type="InterPro" id="IPR043502">
    <property type="entry name" value="DNA/RNA_pol_sf"/>
</dbReference>
<feature type="compositionally biased region" description="Basic and acidic residues" evidence="7">
    <location>
        <begin position="296"/>
        <end position="305"/>
    </location>
</feature>
<dbReference type="Gene3D" id="3.40.1170.60">
    <property type="match status" value="1"/>
</dbReference>
<comment type="caution">
    <text evidence="9">The sequence shown here is derived from an EMBL/GenBank/DDBJ whole genome shotgun (WGS) entry which is preliminary data.</text>
</comment>
<comment type="subcellular location">
    <subcellularLocation>
        <location evidence="1">Nucleus</location>
    </subcellularLocation>
</comment>
<evidence type="ECO:0000256" key="1">
    <source>
        <dbReference type="ARBA" id="ARBA00004123"/>
    </source>
</evidence>
<dbReference type="GO" id="GO:0042276">
    <property type="term" value="P:error-prone translesion synthesis"/>
    <property type="evidence" value="ECO:0007669"/>
    <property type="project" value="TreeGrafter"/>
</dbReference>
<evidence type="ECO:0000259" key="8">
    <source>
        <dbReference type="PROSITE" id="PS50173"/>
    </source>
</evidence>
<organism evidence="9 10">
    <name type="scientific">Cyclospora cayetanensis</name>
    <dbReference type="NCBI Taxonomy" id="88456"/>
    <lineage>
        <taxon>Eukaryota</taxon>
        <taxon>Sar</taxon>
        <taxon>Alveolata</taxon>
        <taxon>Apicomplexa</taxon>
        <taxon>Conoidasida</taxon>
        <taxon>Coccidia</taxon>
        <taxon>Eucoccidiorida</taxon>
        <taxon>Eimeriorina</taxon>
        <taxon>Eimeriidae</taxon>
        <taxon>Cyclospora</taxon>
    </lineage>
</organism>
<evidence type="ECO:0000313" key="10">
    <source>
        <dbReference type="Proteomes" id="UP000095192"/>
    </source>
</evidence>
<dbReference type="GO" id="GO:0009314">
    <property type="term" value="P:response to radiation"/>
    <property type="evidence" value="ECO:0007669"/>
    <property type="project" value="TreeGrafter"/>
</dbReference>
<proteinExistence type="predicted"/>
<evidence type="ECO:0000256" key="7">
    <source>
        <dbReference type="SAM" id="MobiDB-lite"/>
    </source>
</evidence>
<keyword evidence="10" id="KW-1185">Reference proteome</keyword>
<dbReference type="InParanoid" id="A0A1D3CV37"/>
<name>A0A1D3CV37_9EIME</name>
<dbReference type="InterPro" id="IPR001126">
    <property type="entry name" value="UmuC"/>
</dbReference>
<dbReference type="PANTHER" id="PTHR45873">
    <property type="entry name" value="DNA POLYMERASE ETA"/>
    <property type="match status" value="1"/>
</dbReference>
<feature type="compositionally biased region" description="Low complexity" evidence="7">
    <location>
        <begin position="249"/>
        <end position="269"/>
    </location>
</feature>
<dbReference type="PANTHER" id="PTHR45873:SF1">
    <property type="entry name" value="DNA POLYMERASE ETA"/>
    <property type="match status" value="1"/>
</dbReference>
<reference evidence="9 10" key="1">
    <citation type="journal article" date="2016" name="BMC Genomics">
        <title>Comparative genomics reveals Cyclospora cayetanensis possesses coccidia-like metabolism and invasion components but unique surface antigens.</title>
        <authorList>
            <person name="Liu S."/>
            <person name="Wang L."/>
            <person name="Zheng H."/>
            <person name="Xu Z."/>
            <person name="Roellig D.M."/>
            <person name="Li N."/>
            <person name="Frace M.A."/>
            <person name="Tang K."/>
            <person name="Arrowood M.J."/>
            <person name="Moss D.M."/>
            <person name="Zhang L."/>
            <person name="Feng Y."/>
            <person name="Xiao L."/>
        </authorList>
    </citation>
    <scope>NUCLEOTIDE SEQUENCE [LARGE SCALE GENOMIC DNA]</scope>
    <source>
        <strain evidence="9 10">CHN_HEN01</strain>
    </source>
</reference>
<evidence type="ECO:0000256" key="2">
    <source>
        <dbReference type="ARBA" id="ARBA00022679"/>
    </source>
</evidence>
<feature type="region of interest" description="Disordered" evidence="7">
    <location>
        <begin position="288"/>
        <end position="338"/>
    </location>
</feature>
<sequence length="338" mass="36142">MRKTSRHGLSLVTAVHPNTQLSEPTAFTAKSNIAASGYPESNPLPCNRTLVRLHCGVVRASPSSLSCTPSEILLLPRSSAVMLQWESVIAVNYAARACGVKRGQRVEAVKALCPSIRLVHVQTLSSRSREAPLQPNWKTDKVTLQRYRDASAEVLALLLDHCQTVEKASVDEVYADLTLHAAFLLHTLIKDNPPLSEAEDGEVPCQPAEKALQDPVLANVVELPEARNNAAETGPPHCPRDPSLPPDASPDSRPSSEGQQQQPAATPASAFCGASSVVAPTLLSHQELPLNSLQRRPPDTEDGGPHKLHGHLRLAPLGGATAPSSDPPSPTLKALWTK</sequence>
<evidence type="ECO:0000313" key="9">
    <source>
        <dbReference type="EMBL" id="OEH75060.1"/>
    </source>
</evidence>
<dbReference type="EMBL" id="JROU02001837">
    <property type="protein sequence ID" value="OEH75060.1"/>
    <property type="molecule type" value="Genomic_DNA"/>
</dbReference>
<dbReference type="VEuPathDB" id="ToxoDB:LOC34619906"/>
<dbReference type="InterPro" id="IPR052230">
    <property type="entry name" value="DNA_polymerase_eta"/>
</dbReference>